<evidence type="ECO:0000313" key="2">
    <source>
        <dbReference type="EMBL" id="RNJ52771.1"/>
    </source>
</evidence>
<sequence length="478" mass="52370">MDRTKGRRHASKVSEQVPSDEEVHISAVNLLLGLDPYVLKHKHKNKSTKTPVQDDDKSTSETTPTADLSTESSGDSSATEEASSDDQSSPSKASTDAETPAEVQSVEADNSSSAPETSAGETAQVVMEEKSEKSVSFAEDKSQTDESTQTSSIDATTTASENDPARPMPSTAPTDKWTASDDAMIIGMKEDDATWAVIGNAISRGKNEVKKRYHEIKVVTANAASVPTSQQASMDTTEPEKSQKAKPSKDAEHDASKDNAEKTCDEKNSNIKVHTKRRTQSSSKSPPSTTSMSLSAMEAALLASPPSSTTSSSSDGDEAGYDADDFDPYSPDPRPDPFAHERERRRQDRFMQRHLWAALYPRRRTTQDHEDKYTGATGFADRGFSRRDRRLLASLEDRRLGNRWLEMQANFFNVTGRMLPLHLIKTKLEGQGVTDEEQMLPRVARFEQMVASWNSSVADSEELLDPALAGEVPDDAMT</sequence>
<evidence type="ECO:0000256" key="1">
    <source>
        <dbReference type="SAM" id="MobiDB-lite"/>
    </source>
</evidence>
<dbReference type="AlphaFoldDB" id="A0A3M9XXM1"/>
<keyword evidence="3" id="KW-1185">Reference proteome</keyword>
<dbReference type="STRING" id="1051616.A0A3M9XXM1"/>
<feature type="compositionally biased region" description="Acidic residues" evidence="1">
    <location>
        <begin position="315"/>
        <end position="327"/>
    </location>
</feature>
<dbReference type="EMBL" id="RBVV01000177">
    <property type="protein sequence ID" value="RNJ52771.1"/>
    <property type="molecule type" value="Genomic_DNA"/>
</dbReference>
<proteinExistence type="predicted"/>
<dbReference type="Proteomes" id="UP000267145">
    <property type="component" value="Unassembled WGS sequence"/>
</dbReference>
<feature type="compositionally biased region" description="Basic and acidic residues" evidence="1">
    <location>
        <begin position="238"/>
        <end position="269"/>
    </location>
</feature>
<accession>A0A3M9XXM1</accession>
<reference evidence="2 3" key="1">
    <citation type="submission" date="2018-10" db="EMBL/GenBank/DDBJ databases">
        <title>Genome sequence of Verticillium nonalfalfae VnAa140.</title>
        <authorList>
            <person name="Stajich J.E."/>
            <person name="Kasson M.T."/>
        </authorList>
    </citation>
    <scope>NUCLEOTIDE SEQUENCE [LARGE SCALE GENOMIC DNA]</scope>
    <source>
        <strain evidence="2 3">VnAa140</strain>
    </source>
</reference>
<dbReference type="GeneID" id="39606603"/>
<comment type="caution">
    <text evidence="2">The sequence shown here is derived from an EMBL/GenBank/DDBJ whole genome shotgun (WGS) entry which is preliminary data.</text>
</comment>
<feature type="region of interest" description="Disordered" evidence="1">
    <location>
        <begin position="218"/>
        <end position="346"/>
    </location>
</feature>
<feature type="compositionally biased region" description="Basic and acidic residues" evidence="1">
    <location>
        <begin position="333"/>
        <end position="346"/>
    </location>
</feature>
<dbReference type="RefSeq" id="XP_028490929.1">
    <property type="nucleotide sequence ID" value="XM_028637109.1"/>
</dbReference>
<feature type="region of interest" description="Disordered" evidence="1">
    <location>
        <begin position="42"/>
        <end position="182"/>
    </location>
</feature>
<feature type="compositionally biased region" description="Basic residues" evidence="1">
    <location>
        <begin position="1"/>
        <end position="11"/>
    </location>
</feature>
<evidence type="ECO:0008006" key="4">
    <source>
        <dbReference type="Google" id="ProtNLM"/>
    </source>
</evidence>
<feature type="compositionally biased region" description="Low complexity" evidence="1">
    <location>
        <begin position="69"/>
        <end position="94"/>
    </location>
</feature>
<feature type="compositionally biased region" description="Polar residues" evidence="1">
    <location>
        <begin position="222"/>
        <end position="236"/>
    </location>
</feature>
<gene>
    <name evidence="2" type="ORF">D7B24_002914</name>
</gene>
<feature type="compositionally biased region" description="Low complexity" evidence="1">
    <location>
        <begin position="280"/>
        <end position="314"/>
    </location>
</feature>
<organism evidence="2 3">
    <name type="scientific">Verticillium nonalfalfae</name>
    <dbReference type="NCBI Taxonomy" id="1051616"/>
    <lineage>
        <taxon>Eukaryota</taxon>
        <taxon>Fungi</taxon>
        <taxon>Dikarya</taxon>
        <taxon>Ascomycota</taxon>
        <taxon>Pezizomycotina</taxon>
        <taxon>Sordariomycetes</taxon>
        <taxon>Hypocreomycetidae</taxon>
        <taxon>Glomerellales</taxon>
        <taxon>Plectosphaerellaceae</taxon>
        <taxon>Verticillium</taxon>
    </lineage>
</organism>
<feature type="compositionally biased region" description="Polar residues" evidence="1">
    <location>
        <begin position="107"/>
        <end position="121"/>
    </location>
</feature>
<feature type="region of interest" description="Disordered" evidence="1">
    <location>
        <begin position="1"/>
        <end position="22"/>
    </location>
</feature>
<evidence type="ECO:0000313" key="3">
    <source>
        <dbReference type="Proteomes" id="UP000267145"/>
    </source>
</evidence>
<protein>
    <recommendedName>
        <fullName evidence="4">Myb-like domain-containing protein</fullName>
    </recommendedName>
</protein>
<feature type="compositionally biased region" description="Basic and acidic residues" evidence="1">
    <location>
        <begin position="127"/>
        <end position="144"/>
    </location>
</feature>
<name>A0A3M9XXM1_9PEZI</name>
<feature type="compositionally biased region" description="Polar residues" evidence="1">
    <location>
        <begin position="145"/>
        <end position="161"/>
    </location>
</feature>